<evidence type="ECO:0000313" key="1">
    <source>
        <dbReference type="EMBL" id="GAG86299.1"/>
    </source>
</evidence>
<reference evidence="1" key="1">
    <citation type="journal article" date="2014" name="Front. Microbiol.">
        <title>High frequency of phylogenetically diverse reductive dehalogenase-homologous genes in deep subseafloor sedimentary metagenomes.</title>
        <authorList>
            <person name="Kawai M."/>
            <person name="Futagami T."/>
            <person name="Toyoda A."/>
            <person name="Takaki Y."/>
            <person name="Nishi S."/>
            <person name="Hori S."/>
            <person name="Arai W."/>
            <person name="Tsubouchi T."/>
            <person name="Morono Y."/>
            <person name="Uchiyama I."/>
            <person name="Ito T."/>
            <person name="Fujiyama A."/>
            <person name="Inagaki F."/>
            <person name="Takami H."/>
        </authorList>
    </citation>
    <scope>NUCLEOTIDE SEQUENCE</scope>
    <source>
        <strain evidence="1">Expedition CK06-06</strain>
    </source>
</reference>
<protein>
    <submittedName>
        <fullName evidence="1">Uncharacterized protein</fullName>
    </submittedName>
</protein>
<dbReference type="AlphaFoldDB" id="X1ATS9"/>
<dbReference type="SUPFAM" id="SSF52833">
    <property type="entry name" value="Thioredoxin-like"/>
    <property type="match status" value="1"/>
</dbReference>
<proteinExistence type="predicted"/>
<organism evidence="1">
    <name type="scientific">marine sediment metagenome</name>
    <dbReference type="NCBI Taxonomy" id="412755"/>
    <lineage>
        <taxon>unclassified sequences</taxon>
        <taxon>metagenomes</taxon>
        <taxon>ecological metagenomes</taxon>
    </lineage>
</organism>
<gene>
    <name evidence="1" type="ORF">S01H4_26612</name>
</gene>
<dbReference type="EMBL" id="BART01012864">
    <property type="protein sequence ID" value="GAG86299.1"/>
    <property type="molecule type" value="Genomic_DNA"/>
</dbReference>
<comment type="caution">
    <text evidence="1">The sequence shown here is derived from an EMBL/GenBank/DDBJ whole genome shotgun (WGS) entry which is preliminary data.</text>
</comment>
<dbReference type="InterPro" id="IPR036249">
    <property type="entry name" value="Thioredoxin-like_sf"/>
</dbReference>
<name>X1ATS9_9ZZZZ</name>
<dbReference type="Gene3D" id="3.40.30.10">
    <property type="entry name" value="Glutaredoxin"/>
    <property type="match status" value="1"/>
</dbReference>
<accession>X1ATS9</accession>
<sequence length="62" mass="6992">MASTMHYIKKEKAWQKKHAAMAPKVGDQAPDFEVTDVSGEKQVRLSDFRDHKPVALVFGSFT</sequence>